<evidence type="ECO:0000313" key="2">
    <source>
        <dbReference type="Proteomes" id="UP000005801"/>
    </source>
</evidence>
<organism evidence="1 2">
    <name type="scientific">Plesiocystis pacifica SIR-1</name>
    <dbReference type="NCBI Taxonomy" id="391625"/>
    <lineage>
        <taxon>Bacteria</taxon>
        <taxon>Pseudomonadati</taxon>
        <taxon>Myxococcota</taxon>
        <taxon>Polyangia</taxon>
        <taxon>Nannocystales</taxon>
        <taxon>Nannocystaceae</taxon>
        <taxon>Plesiocystis</taxon>
    </lineage>
</organism>
<accession>A6GD03</accession>
<gene>
    <name evidence="1" type="ORF">PPSIR1_42236</name>
</gene>
<sequence>MALDQRDRGDALDTWHHAQVHWDRLRRDVEEALEGLRQIAERHRGTLSRRDHGTHVPVAIELYPPPTKRPRNRAFPGGLLLVVVEECSLHVRVTARDFGRRKVEITDQTGRKLGSDLEFAIRLWMVQHVGVRPGSR</sequence>
<evidence type="ECO:0000313" key="1">
    <source>
        <dbReference type="EMBL" id="EDM76241.1"/>
    </source>
</evidence>
<comment type="caution">
    <text evidence="1">The sequence shown here is derived from an EMBL/GenBank/DDBJ whole genome shotgun (WGS) entry which is preliminary data.</text>
</comment>
<dbReference type="STRING" id="391625.PPSIR1_42236"/>
<proteinExistence type="predicted"/>
<reference evidence="1 2" key="1">
    <citation type="submission" date="2007-06" db="EMBL/GenBank/DDBJ databases">
        <authorList>
            <person name="Shimkets L."/>
            <person name="Ferriera S."/>
            <person name="Johnson J."/>
            <person name="Kravitz S."/>
            <person name="Beeson K."/>
            <person name="Sutton G."/>
            <person name="Rogers Y.-H."/>
            <person name="Friedman R."/>
            <person name="Frazier M."/>
            <person name="Venter J.C."/>
        </authorList>
    </citation>
    <scope>NUCLEOTIDE SEQUENCE [LARGE SCALE GENOMIC DNA]</scope>
    <source>
        <strain evidence="1 2">SIR-1</strain>
    </source>
</reference>
<protein>
    <submittedName>
        <fullName evidence="1">Uncharacterized protein</fullName>
    </submittedName>
</protein>
<keyword evidence="2" id="KW-1185">Reference proteome</keyword>
<dbReference type="RefSeq" id="WP_006974594.1">
    <property type="nucleotide sequence ID" value="NZ_ABCS01000069.1"/>
</dbReference>
<dbReference type="AlphaFoldDB" id="A6GD03"/>
<dbReference type="EMBL" id="ABCS01000069">
    <property type="protein sequence ID" value="EDM76241.1"/>
    <property type="molecule type" value="Genomic_DNA"/>
</dbReference>
<dbReference type="Proteomes" id="UP000005801">
    <property type="component" value="Unassembled WGS sequence"/>
</dbReference>
<name>A6GD03_9BACT</name>